<name>A0A4P6YX27_9LACO</name>
<evidence type="ECO:0000256" key="2">
    <source>
        <dbReference type="ARBA" id="ARBA00022670"/>
    </source>
</evidence>
<dbReference type="InterPro" id="IPR000064">
    <property type="entry name" value="NLP_P60_dom"/>
</dbReference>
<evidence type="ECO:0000256" key="6">
    <source>
        <dbReference type="SAM" id="Phobius"/>
    </source>
</evidence>
<evidence type="ECO:0000313" key="9">
    <source>
        <dbReference type="Proteomes" id="UP000292886"/>
    </source>
</evidence>
<dbReference type="Pfam" id="PF00877">
    <property type="entry name" value="NLPC_P60"/>
    <property type="match status" value="1"/>
</dbReference>
<evidence type="ECO:0000313" key="8">
    <source>
        <dbReference type="EMBL" id="QBO37410.1"/>
    </source>
</evidence>
<dbReference type="InterPro" id="IPR051202">
    <property type="entry name" value="Peptidase_C40"/>
</dbReference>
<dbReference type="OrthoDB" id="2145421at2"/>
<dbReference type="Pfam" id="PF18013">
    <property type="entry name" value="Phage_lysozyme2"/>
    <property type="match status" value="1"/>
</dbReference>
<dbReference type="Gene3D" id="1.10.530.10">
    <property type="match status" value="1"/>
</dbReference>
<accession>A0A4P6YX27</accession>
<evidence type="ECO:0000259" key="7">
    <source>
        <dbReference type="PROSITE" id="PS51935"/>
    </source>
</evidence>
<protein>
    <submittedName>
        <fullName evidence="8">Peptidoglycan endopeptidase</fullName>
    </submittedName>
</protein>
<keyword evidence="6" id="KW-0472">Membrane</keyword>
<dbReference type="GO" id="GO:0008234">
    <property type="term" value="F:cysteine-type peptidase activity"/>
    <property type="evidence" value="ECO:0007669"/>
    <property type="project" value="UniProtKB-KW"/>
</dbReference>
<gene>
    <name evidence="8" type="ORF">EQG49_13485</name>
</gene>
<dbReference type="Proteomes" id="UP000292886">
    <property type="component" value="Chromosome"/>
</dbReference>
<sequence length="384" mass="40756">MINLIKKHIFMSIFSGSTILVILGVFLVFIVIMGLSASNEDDGSDCDDSSTSQSIVLPSDADQEKTAKAIYDYLTTNDGFTSAGAAGAIANAQRESSFSLTSINTSGGVGGLFQWSFGGSPNGNRMVGGGFMNPDDQSTWTFDNEMKLMSWEFKNESHGQATLTKVAPQTDPEQAALDWSQYYEGVLLNDPQTKPDEIKNSATAWYVKLGGSDPITESTVNTATSPAPDGSDEDSSSDGCYVDGDSADGGGDVVTLAKELASNTPPYSYVLGGNPENLKTSGTDCSGFTSYVWKHAANVVLPRTAQQQADAYGKLDRDDLQPGDLVFYHNGFGSEYIDHVALYIGDGKIAQEADEKTGCIISSIDGGGHFEFGGRVKKDSGDNA</sequence>
<keyword evidence="2" id="KW-0645">Protease</keyword>
<dbReference type="AlphaFoldDB" id="A0A4P6YX27"/>
<keyword evidence="4" id="KW-0788">Thiol protease</keyword>
<feature type="region of interest" description="Disordered" evidence="5">
    <location>
        <begin position="215"/>
        <end position="242"/>
    </location>
</feature>
<dbReference type="SUPFAM" id="SSF54001">
    <property type="entry name" value="Cysteine proteinases"/>
    <property type="match status" value="1"/>
</dbReference>
<evidence type="ECO:0000256" key="1">
    <source>
        <dbReference type="ARBA" id="ARBA00007074"/>
    </source>
</evidence>
<keyword evidence="9" id="KW-1185">Reference proteome</keyword>
<dbReference type="RefSeq" id="WP_133364487.1">
    <property type="nucleotide sequence ID" value="NZ_CP037940.1"/>
</dbReference>
<dbReference type="KEGG" id="wei:EQG49_13485"/>
<reference evidence="9" key="1">
    <citation type="submission" date="2019-03" db="EMBL/GenBank/DDBJ databases">
        <title>Weissella sp. 26KH-42 Genome sequencing.</title>
        <authorList>
            <person name="Heo J."/>
            <person name="Kim S.-J."/>
            <person name="Kim J.-S."/>
            <person name="Hong S.-B."/>
            <person name="Kwon S.-W."/>
        </authorList>
    </citation>
    <scope>NUCLEOTIDE SEQUENCE [LARGE SCALE GENOMIC DNA]</scope>
    <source>
        <strain evidence="9">26KH-42</strain>
    </source>
</reference>
<feature type="transmembrane region" description="Helical" evidence="6">
    <location>
        <begin position="12"/>
        <end position="35"/>
    </location>
</feature>
<dbReference type="PANTHER" id="PTHR47053:SF1">
    <property type="entry name" value="MUREIN DD-ENDOPEPTIDASE MEPH-RELATED"/>
    <property type="match status" value="1"/>
</dbReference>
<evidence type="ECO:0000256" key="5">
    <source>
        <dbReference type="SAM" id="MobiDB-lite"/>
    </source>
</evidence>
<evidence type="ECO:0000256" key="4">
    <source>
        <dbReference type="ARBA" id="ARBA00022807"/>
    </source>
</evidence>
<feature type="domain" description="NlpC/P60" evidence="7">
    <location>
        <begin position="247"/>
        <end position="384"/>
    </location>
</feature>
<dbReference type="GO" id="GO:0006508">
    <property type="term" value="P:proteolysis"/>
    <property type="evidence" value="ECO:0007669"/>
    <property type="project" value="UniProtKB-KW"/>
</dbReference>
<dbReference type="Gene3D" id="3.90.1720.10">
    <property type="entry name" value="endopeptidase domain like (from Nostoc punctiforme)"/>
    <property type="match status" value="1"/>
</dbReference>
<dbReference type="InterPro" id="IPR038765">
    <property type="entry name" value="Papain-like_cys_pep_sf"/>
</dbReference>
<dbReference type="InterPro" id="IPR041219">
    <property type="entry name" value="Phage_lysozyme2"/>
</dbReference>
<feature type="compositionally biased region" description="Polar residues" evidence="5">
    <location>
        <begin position="215"/>
        <end position="225"/>
    </location>
</feature>
<keyword evidence="3" id="KW-0378">Hydrolase</keyword>
<organism evidence="8 9">
    <name type="scientific">Periweissella cryptocerci</name>
    <dbReference type="NCBI Taxonomy" id="2506420"/>
    <lineage>
        <taxon>Bacteria</taxon>
        <taxon>Bacillati</taxon>
        <taxon>Bacillota</taxon>
        <taxon>Bacilli</taxon>
        <taxon>Lactobacillales</taxon>
        <taxon>Lactobacillaceae</taxon>
        <taxon>Periweissella</taxon>
    </lineage>
</organism>
<keyword evidence="6" id="KW-0812">Transmembrane</keyword>
<proteinExistence type="inferred from homology"/>
<dbReference type="PANTHER" id="PTHR47053">
    <property type="entry name" value="MUREIN DD-ENDOPEPTIDASE MEPH-RELATED"/>
    <property type="match status" value="1"/>
</dbReference>
<dbReference type="PROSITE" id="PS51935">
    <property type="entry name" value="NLPC_P60"/>
    <property type="match status" value="1"/>
</dbReference>
<dbReference type="EMBL" id="CP037940">
    <property type="protein sequence ID" value="QBO37410.1"/>
    <property type="molecule type" value="Genomic_DNA"/>
</dbReference>
<comment type="similarity">
    <text evidence="1">Belongs to the peptidase C40 family.</text>
</comment>
<evidence type="ECO:0000256" key="3">
    <source>
        <dbReference type="ARBA" id="ARBA00022801"/>
    </source>
</evidence>
<keyword evidence="6" id="KW-1133">Transmembrane helix</keyword>